<dbReference type="GO" id="GO:0003824">
    <property type="term" value="F:catalytic activity"/>
    <property type="evidence" value="ECO:0007669"/>
    <property type="project" value="UniProtKB-ARBA"/>
</dbReference>
<dbReference type="OMA" id="VECEMGS"/>
<evidence type="ECO:0000313" key="2">
    <source>
        <dbReference type="EMBL" id="GAQ92087.1"/>
    </source>
</evidence>
<dbReference type="Proteomes" id="UP000054558">
    <property type="component" value="Unassembled WGS sequence"/>
</dbReference>
<dbReference type="PANTHER" id="PTHR10367">
    <property type="entry name" value="MRNA-CAPPING ENZYME"/>
    <property type="match status" value="1"/>
</dbReference>
<proteinExistence type="predicted"/>
<dbReference type="AlphaFoldDB" id="A0A1Y1ITT4"/>
<dbReference type="SUPFAM" id="SSF50249">
    <property type="entry name" value="Nucleic acid-binding proteins"/>
    <property type="match status" value="1"/>
</dbReference>
<gene>
    <name evidence="2" type="ORF">KFL_009200010</name>
</gene>
<protein>
    <recommendedName>
        <fullName evidence="1">mRNA capping enzyme C-terminal domain-containing protein</fullName>
    </recommendedName>
</protein>
<dbReference type="InterPro" id="IPR013846">
    <property type="entry name" value="mRNA_cap_enzyme_C"/>
</dbReference>
<dbReference type="STRING" id="105231.A0A1Y1ITT4"/>
<dbReference type="OrthoDB" id="200924at2759"/>
<feature type="domain" description="mRNA capping enzyme C-terminal" evidence="1">
    <location>
        <begin position="221"/>
        <end position="269"/>
    </location>
</feature>
<dbReference type="EMBL" id="DF237869">
    <property type="protein sequence ID" value="GAQ92087.1"/>
    <property type="molecule type" value="Genomic_DNA"/>
</dbReference>
<accession>A0A1Y1ITT4</accession>
<dbReference type="PANTHER" id="PTHR10367:SF17">
    <property type="entry name" value="MRNA-CAPPING ENZYME"/>
    <property type="match status" value="1"/>
</dbReference>
<dbReference type="Pfam" id="PF03919">
    <property type="entry name" value="mRNA_cap_C"/>
    <property type="match status" value="1"/>
</dbReference>
<organism evidence="2 3">
    <name type="scientific">Klebsormidium nitens</name>
    <name type="common">Green alga</name>
    <name type="synonym">Ulothrix nitens</name>
    <dbReference type="NCBI Taxonomy" id="105231"/>
    <lineage>
        <taxon>Eukaryota</taxon>
        <taxon>Viridiplantae</taxon>
        <taxon>Streptophyta</taxon>
        <taxon>Klebsormidiophyceae</taxon>
        <taxon>Klebsormidiales</taxon>
        <taxon>Klebsormidiaceae</taxon>
        <taxon>Klebsormidium</taxon>
    </lineage>
</organism>
<feature type="non-terminal residue" evidence="2">
    <location>
        <position position="1"/>
    </location>
</feature>
<dbReference type="InterPro" id="IPR051029">
    <property type="entry name" value="mRNA_Capping_Enz/RNA_Phosphat"/>
</dbReference>
<reference evidence="2 3" key="1">
    <citation type="journal article" date="2014" name="Nat. Commun.">
        <title>Klebsormidium flaccidum genome reveals primary factors for plant terrestrial adaptation.</title>
        <authorList>
            <person name="Hori K."/>
            <person name="Maruyama F."/>
            <person name="Fujisawa T."/>
            <person name="Togashi T."/>
            <person name="Yamamoto N."/>
            <person name="Seo M."/>
            <person name="Sato S."/>
            <person name="Yamada T."/>
            <person name="Mori H."/>
            <person name="Tajima N."/>
            <person name="Moriyama T."/>
            <person name="Ikeuchi M."/>
            <person name="Watanabe M."/>
            <person name="Wada H."/>
            <person name="Kobayashi K."/>
            <person name="Saito M."/>
            <person name="Masuda T."/>
            <person name="Sasaki-Sekimoto Y."/>
            <person name="Mashiguchi K."/>
            <person name="Awai K."/>
            <person name="Shimojima M."/>
            <person name="Masuda S."/>
            <person name="Iwai M."/>
            <person name="Nobusawa T."/>
            <person name="Narise T."/>
            <person name="Kondo S."/>
            <person name="Saito H."/>
            <person name="Sato R."/>
            <person name="Murakawa M."/>
            <person name="Ihara Y."/>
            <person name="Oshima-Yamada Y."/>
            <person name="Ohtaka K."/>
            <person name="Satoh M."/>
            <person name="Sonobe K."/>
            <person name="Ishii M."/>
            <person name="Ohtani R."/>
            <person name="Kanamori-Sato M."/>
            <person name="Honoki R."/>
            <person name="Miyazaki D."/>
            <person name="Mochizuki H."/>
            <person name="Umetsu J."/>
            <person name="Higashi K."/>
            <person name="Shibata D."/>
            <person name="Kamiya Y."/>
            <person name="Sato N."/>
            <person name="Nakamura Y."/>
            <person name="Tabata S."/>
            <person name="Ida S."/>
            <person name="Kurokawa K."/>
            <person name="Ohta H."/>
        </authorList>
    </citation>
    <scope>NUCLEOTIDE SEQUENCE [LARGE SCALE GENOMIC DNA]</scope>
    <source>
        <strain evidence="2 3">NIES-2285</strain>
    </source>
</reference>
<name>A0A1Y1ITT4_KLENI</name>
<keyword evidence="3" id="KW-1185">Reference proteome</keyword>
<sequence>ASHGRLPGLQATHVERKHLRLLRDGTCEYFVCPKDDGIRKLLICRAGRIVLLDRASNSTPVSTRAGVCDDAVLDGELVGSSFLVFDAFLGLSGRITHLPLSGRLEEARRWVDRHGGAIDDVDVKVKSMVRWSEGLEEEMKAAMAGGCTDGVVMTPDAPIRGRDSPPTLKWKPKEDITVDFLLNPSSELCVVERGTLVPVATARFPPSILASRLRTMARKGNVVVECEMGSNGADWNCRKIRTDKDSPNSMSTYRNSLRNIAEDVRFEELFGTFTGSSSRPVSTRSSE</sequence>
<evidence type="ECO:0000313" key="3">
    <source>
        <dbReference type="Proteomes" id="UP000054558"/>
    </source>
</evidence>
<dbReference type="Gene3D" id="3.30.470.30">
    <property type="entry name" value="DNA ligase/mRNA capping enzyme"/>
    <property type="match status" value="1"/>
</dbReference>
<dbReference type="InterPro" id="IPR012340">
    <property type="entry name" value="NA-bd_OB-fold"/>
</dbReference>
<evidence type="ECO:0000259" key="1">
    <source>
        <dbReference type="Pfam" id="PF03919"/>
    </source>
</evidence>
<dbReference type="Gene3D" id="2.40.50.140">
    <property type="entry name" value="Nucleic acid-binding proteins"/>
    <property type="match status" value="1"/>
</dbReference>
<dbReference type="SUPFAM" id="SSF56091">
    <property type="entry name" value="DNA ligase/mRNA capping enzyme, catalytic domain"/>
    <property type="match status" value="1"/>
</dbReference>